<dbReference type="CDD" id="cd00130">
    <property type="entry name" value="PAS"/>
    <property type="match status" value="2"/>
</dbReference>
<dbReference type="NCBIfam" id="TIGR00254">
    <property type="entry name" value="GGDEF"/>
    <property type="match status" value="1"/>
</dbReference>
<dbReference type="Pfam" id="PF08448">
    <property type="entry name" value="PAS_4"/>
    <property type="match status" value="1"/>
</dbReference>
<feature type="transmembrane region" description="Helical" evidence="1">
    <location>
        <begin position="234"/>
        <end position="255"/>
    </location>
</feature>
<evidence type="ECO:0000259" key="6">
    <source>
        <dbReference type="PROSITE" id="PS50924"/>
    </source>
</evidence>
<dbReference type="InterPro" id="IPR013656">
    <property type="entry name" value="PAS_4"/>
</dbReference>
<feature type="domain" description="PAC" evidence="3">
    <location>
        <begin position="346"/>
        <end position="397"/>
    </location>
</feature>
<evidence type="ECO:0000259" key="2">
    <source>
        <dbReference type="PROSITE" id="PS50112"/>
    </source>
</evidence>
<evidence type="ECO:0000256" key="1">
    <source>
        <dbReference type="PROSITE-ProRule" id="PRU00244"/>
    </source>
</evidence>
<dbReference type="Proteomes" id="UP001407347">
    <property type="component" value="Unassembled WGS sequence"/>
</dbReference>
<dbReference type="RefSeq" id="WP_346013840.1">
    <property type="nucleotide sequence ID" value="NZ_JAQYXP010000008.1"/>
</dbReference>
<dbReference type="PROSITE" id="PS50887">
    <property type="entry name" value="GGDEF"/>
    <property type="match status" value="1"/>
</dbReference>
<dbReference type="InterPro" id="IPR035919">
    <property type="entry name" value="EAL_sf"/>
</dbReference>
<dbReference type="PROSITE" id="PS50112">
    <property type="entry name" value="PAS"/>
    <property type="match status" value="2"/>
</dbReference>
<evidence type="ECO:0000259" key="3">
    <source>
        <dbReference type="PROSITE" id="PS50113"/>
    </source>
</evidence>
<keyword evidence="1" id="KW-0472">Membrane</keyword>
<dbReference type="Gene3D" id="3.30.450.20">
    <property type="entry name" value="PAS domain"/>
    <property type="match status" value="2"/>
</dbReference>
<dbReference type="InterPro" id="IPR000700">
    <property type="entry name" value="PAS-assoc_C"/>
</dbReference>
<dbReference type="SMART" id="SM00086">
    <property type="entry name" value="PAC"/>
    <property type="match status" value="2"/>
</dbReference>
<evidence type="ECO:0000313" key="8">
    <source>
        <dbReference type="Proteomes" id="UP001407347"/>
    </source>
</evidence>
<keyword evidence="8" id="KW-1185">Reference proteome</keyword>
<dbReference type="Pfam" id="PF00990">
    <property type="entry name" value="GGDEF"/>
    <property type="match status" value="1"/>
</dbReference>
<sequence length="967" mass="103822">MMHRAFVCLTAEHTAWAVPLAALVCWFSCHTALHLLEQARPEHGRGSLGWLAGAAFSAGAGIWSTHFIAMLGYDPGVGVSYDPAITLAWLLASIASALAAFALLRRSRDRTRVIAASLILGLGIAAMHITGLRGVRIQGSFVVDPALAAAAIVAGMVLTYGALLALPRAADGGALPRARTSGAPPTGQRGRLVGASLLMASGITVLHFLVMAAVQVVPDPQADAVVDSLPHAALAAVIAVVTLAVLGCAALALAADRLRKMNRVLSARTAALVASEERMRALTDTLPQMVWVMPPDGYTVYTNRRFQALFGPGVSSREQRFASHHPDGREAIAAAWRIAEAEARTFETEARLKDLSGDYRWYKIVMVPVLHDGAVVEWIGTALDIDDMVLAHEALRESEERLALALDAGSDGLWDCDLRTGEAWTSDRWWQLLGYAPGELPSDTWTWRSLIHPDDRAAVVGLLDRHLAGEIPVFEREHRLQRKDGSWGWFLTRAKVVSRGADGRAMRLVGTHGDIGVRKEAERRIAHMAAHDALTDLPNRTLFRERLEGRLAEITETGGSCAVLCLDLDCFKEVNDALGHLTGDALLQAVAERLGAGLAAGDLAARLGGDEFAVLVASVDGAGDATARAQAMIRAISRPVAIGDQSVEVGASIGIALAPAHGTDGETILRRADLALYKAKADGRNAARAFETAMDAALAERRLLEADLRHALVRDELMLHYQPQVRSACGRLVGFEALVRWSHPSRGLVPPGAFIPLAEETGLIVPLGEWVLRAACREAAGWAHPLKVAVNLSPRQFQQADLPERVRAILAETGLPPERLEIEITETVIINDMARALTVLRRLKALGIGIAMDDFGTGYSSLATLQAFPFDKIKIDRSFVSQLEQRPSAAVIVRAVLGLGRSLGIGVVAEGVETDGQMRFLAEEGCEEMQGYLFGKPQPVERLAGLIARDAAWLRDAGENRMIAAGI</sequence>
<dbReference type="SUPFAM" id="SSF55073">
    <property type="entry name" value="Nucleotide cyclase"/>
    <property type="match status" value="1"/>
</dbReference>
<evidence type="ECO:0000259" key="4">
    <source>
        <dbReference type="PROSITE" id="PS50883"/>
    </source>
</evidence>
<dbReference type="InterPro" id="IPR029787">
    <property type="entry name" value="Nucleotide_cyclase"/>
</dbReference>
<gene>
    <name evidence="7" type="ORF">PUR29_35910</name>
</gene>
<dbReference type="InterPro" id="IPR035965">
    <property type="entry name" value="PAS-like_dom_sf"/>
</dbReference>
<dbReference type="Pfam" id="PF03707">
    <property type="entry name" value="MHYT"/>
    <property type="match status" value="2"/>
</dbReference>
<dbReference type="InterPro" id="IPR000014">
    <property type="entry name" value="PAS"/>
</dbReference>
<feature type="domain" description="PAS" evidence="2">
    <location>
        <begin position="275"/>
        <end position="311"/>
    </location>
</feature>
<feature type="domain" description="PAC" evidence="3">
    <location>
        <begin position="474"/>
        <end position="527"/>
    </location>
</feature>
<dbReference type="SUPFAM" id="SSF55785">
    <property type="entry name" value="PYP-like sensor domain (PAS domain)"/>
    <property type="match status" value="2"/>
</dbReference>
<dbReference type="Pfam" id="PF00563">
    <property type="entry name" value="EAL"/>
    <property type="match status" value="1"/>
</dbReference>
<feature type="transmembrane region" description="Helical" evidence="1">
    <location>
        <begin position="113"/>
        <end position="135"/>
    </location>
</feature>
<dbReference type="InterPro" id="IPR001610">
    <property type="entry name" value="PAC"/>
</dbReference>
<evidence type="ECO:0000259" key="5">
    <source>
        <dbReference type="PROSITE" id="PS50887"/>
    </source>
</evidence>
<feature type="transmembrane region" description="Helical" evidence="1">
    <location>
        <begin position="191"/>
        <end position="214"/>
    </location>
</feature>
<accession>A0ABV0A761</accession>
<proteinExistence type="predicted"/>
<reference evidence="7 8" key="1">
    <citation type="journal article" date="2023" name="PLoS ONE">
        <title>Complete genome assembly of Hawai'i environmental nontuberculous mycobacteria reveals unexpected co-isolation with methylobacteria.</title>
        <authorList>
            <person name="Hendrix J."/>
            <person name="Epperson L.E."/>
            <person name="Tong E.I."/>
            <person name="Chan Y.L."/>
            <person name="Hasan N.A."/>
            <person name="Dawrs S.N."/>
            <person name="Norton G.J."/>
            <person name="Virdi R."/>
            <person name="Crooks J.L."/>
            <person name="Chan E.D."/>
            <person name="Honda J.R."/>
            <person name="Strong M."/>
        </authorList>
    </citation>
    <scope>NUCLEOTIDE SEQUENCE [LARGE SCALE GENOMIC DNA]</scope>
    <source>
        <strain evidence="7 8">NJH_HI04-1</strain>
    </source>
</reference>
<dbReference type="InterPro" id="IPR013655">
    <property type="entry name" value="PAS_fold_3"/>
</dbReference>
<keyword evidence="1" id="KW-1133">Transmembrane helix</keyword>
<evidence type="ECO:0000313" key="7">
    <source>
        <dbReference type="EMBL" id="MEN3238826.1"/>
    </source>
</evidence>
<dbReference type="PANTHER" id="PTHR44757:SF2">
    <property type="entry name" value="BIOFILM ARCHITECTURE MAINTENANCE PROTEIN MBAA"/>
    <property type="match status" value="1"/>
</dbReference>
<dbReference type="InterPro" id="IPR005330">
    <property type="entry name" value="MHYT_dom"/>
</dbReference>
<feature type="domain" description="PAS" evidence="2">
    <location>
        <begin position="398"/>
        <end position="470"/>
    </location>
</feature>
<name>A0ABV0A761_9HYPH</name>
<dbReference type="SMART" id="SM00267">
    <property type="entry name" value="GGDEF"/>
    <property type="match status" value="1"/>
</dbReference>
<dbReference type="EMBL" id="JAQYXP010000008">
    <property type="protein sequence ID" value="MEN3238826.1"/>
    <property type="molecule type" value="Genomic_DNA"/>
</dbReference>
<feature type="transmembrane region" description="Helical" evidence="1">
    <location>
        <begin position="48"/>
        <end position="73"/>
    </location>
</feature>
<dbReference type="PROSITE" id="PS50924">
    <property type="entry name" value="MHYT"/>
    <property type="match status" value="1"/>
</dbReference>
<feature type="domain" description="EAL" evidence="4">
    <location>
        <begin position="701"/>
        <end position="951"/>
    </location>
</feature>
<comment type="caution">
    <text evidence="7">The sequence shown here is derived from an EMBL/GenBank/DDBJ whole genome shotgun (WGS) entry which is preliminary data.</text>
</comment>
<dbReference type="InterPro" id="IPR043128">
    <property type="entry name" value="Rev_trsase/Diguanyl_cyclase"/>
</dbReference>
<organism evidence="7 8">
    <name type="scientific">Methylobacterium ajmalii</name>
    <dbReference type="NCBI Taxonomy" id="2738439"/>
    <lineage>
        <taxon>Bacteria</taxon>
        <taxon>Pseudomonadati</taxon>
        <taxon>Pseudomonadota</taxon>
        <taxon>Alphaproteobacteria</taxon>
        <taxon>Hyphomicrobiales</taxon>
        <taxon>Methylobacteriaceae</taxon>
        <taxon>Methylobacterium</taxon>
    </lineage>
</organism>
<dbReference type="InterPro" id="IPR001633">
    <property type="entry name" value="EAL_dom"/>
</dbReference>
<dbReference type="InterPro" id="IPR052155">
    <property type="entry name" value="Biofilm_reg_signaling"/>
</dbReference>
<feature type="domain" description="GGDEF" evidence="5">
    <location>
        <begin position="559"/>
        <end position="692"/>
    </location>
</feature>
<feature type="transmembrane region" description="Helical" evidence="1">
    <location>
        <begin position="16"/>
        <end position="36"/>
    </location>
</feature>
<dbReference type="CDD" id="cd01949">
    <property type="entry name" value="GGDEF"/>
    <property type="match status" value="1"/>
</dbReference>
<dbReference type="SMART" id="SM00052">
    <property type="entry name" value="EAL"/>
    <property type="match status" value="1"/>
</dbReference>
<dbReference type="SMART" id="SM00091">
    <property type="entry name" value="PAS"/>
    <property type="match status" value="2"/>
</dbReference>
<dbReference type="SUPFAM" id="SSF141868">
    <property type="entry name" value="EAL domain-like"/>
    <property type="match status" value="1"/>
</dbReference>
<keyword evidence="1" id="KW-0812">Transmembrane</keyword>
<dbReference type="PANTHER" id="PTHR44757">
    <property type="entry name" value="DIGUANYLATE CYCLASE DGCP"/>
    <property type="match status" value="1"/>
</dbReference>
<dbReference type="Gene3D" id="3.30.70.270">
    <property type="match status" value="1"/>
</dbReference>
<feature type="transmembrane region" description="Helical" evidence="1">
    <location>
        <begin position="147"/>
        <end position="170"/>
    </location>
</feature>
<dbReference type="NCBIfam" id="TIGR00229">
    <property type="entry name" value="sensory_box"/>
    <property type="match status" value="2"/>
</dbReference>
<dbReference type="CDD" id="cd01948">
    <property type="entry name" value="EAL"/>
    <property type="match status" value="1"/>
</dbReference>
<dbReference type="PROSITE" id="PS50883">
    <property type="entry name" value="EAL"/>
    <property type="match status" value="1"/>
</dbReference>
<dbReference type="Pfam" id="PF08447">
    <property type="entry name" value="PAS_3"/>
    <property type="match status" value="1"/>
</dbReference>
<protein>
    <submittedName>
        <fullName evidence="7">EAL domain-containing protein</fullName>
    </submittedName>
</protein>
<dbReference type="PROSITE" id="PS50113">
    <property type="entry name" value="PAC"/>
    <property type="match status" value="2"/>
</dbReference>
<feature type="transmembrane region" description="Helical" evidence="1">
    <location>
        <begin position="85"/>
        <end position="104"/>
    </location>
</feature>
<feature type="domain" description="MHYT" evidence="6">
    <location>
        <begin position="13"/>
        <end position="217"/>
    </location>
</feature>
<dbReference type="InterPro" id="IPR000160">
    <property type="entry name" value="GGDEF_dom"/>
</dbReference>
<dbReference type="Gene3D" id="3.20.20.450">
    <property type="entry name" value="EAL domain"/>
    <property type="match status" value="1"/>
</dbReference>